<evidence type="ECO:0000256" key="8">
    <source>
        <dbReference type="ARBA" id="ARBA00023136"/>
    </source>
</evidence>
<protein>
    <submittedName>
        <fullName evidence="10">Glycosyltransferase</fullName>
        <ecNumber evidence="10">2.4.-.-</ecNumber>
    </submittedName>
</protein>
<keyword evidence="6 9" id="KW-0812">Transmembrane</keyword>
<evidence type="ECO:0000256" key="7">
    <source>
        <dbReference type="ARBA" id="ARBA00022989"/>
    </source>
</evidence>
<keyword evidence="5 10" id="KW-0808">Transferase</keyword>
<evidence type="ECO:0000256" key="3">
    <source>
        <dbReference type="ARBA" id="ARBA00004991"/>
    </source>
</evidence>
<keyword evidence="4 10" id="KW-0328">Glycosyltransferase</keyword>
<keyword evidence="7 9" id="KW-1133">Transmembrane helix</keyword>
<gene>
    <name evidence="10" type="ORF">J5Y09_02105</name>
</gene>
<accession>A0ABS4AMV2</accession>
<feature type="transmembrane region" description="Helical" evidence="9">
    <location>
        <begin position="337"/>
        <end position="357"/>
    </location>
</feature>
<comment type="caution">
    <text evidence="10">The sequence shown here is derived from an EMBL/GenBank/DDBJ whole genome shotgun (WGS) entry which is preliminary data.</text>
</comment>
<evidence type="ECO:0000313" key="11">
    <source>
        <dbReference type="Proteomes" id="UP000680815"/>
    </source>
</evidence>
<name>A0ABS4AMV2_9PROT</name>
<feature type="transmembrane region" description="Helical" evidence="9">
    <location>
        <begin position="272"/>
        <end position="291"/>
    </location>
</feature>
<dbReference type="EMBL" id="JAGIYZ010000001">
    <property type="protein sequence ID" value="MBP0462693.1"/>
    <property type="molecule type" value="Genomic_DNA"/>
</dbReference>
<dbReference type="EC" id="2.4.-.-" evidence="10"/>
<evidence type="ECO:0000256" key="4">
    <source>
        <dbReference type="ARBA" id="ARBA00022676"/>
    </source>
</evidence>
<dbReference type="RefSeq" id="WP_209350049.1">
    <property type="nucleotide sequence ID" value="NZ_JAGIYZ010000001.1"/>
</dbReference>
<dbReference type="InterPro" id="IPR029044">
    <property type="entry name" value="Nucleotide-diphossugar_trans"/>
</dbReference>
<evidence type="ECO:0000256" key="1">
    <source>
        <dbReference type="ARBA" id="ARBA00004141"/>
    </source>
</evidence>
<evidence type="ECO:0000256" key="9">
    <source>
        <dbReference type="SAM" id="Phobius"/>
    </source>
</evidence>
<dbReference type="PANTHER" id="PTHR12726">
    <property type="entry name" value="CERAMIDE GLUCOSYLTRANSFERASE"/>
    <property type="match status" value="1"/>
</dbReference>
<evidence type="ECO:0000256" key="5">
    <source>
        <dbReference type="ARBA" id="ARBA00022679"/>
    </source>
</evidence>
<dbReference type="GO" id="GO:0016757">
    <property type="term" value="F:glycosyltransferase activity"/>
    <property type="evidence" value="ECO:0007669"/>
    <property type="project" value="UniProtKB-KW"/>
</dbReference>
<keyword evidence="8 9" id="KW-0472">Membrane</keyword>
<reference evidence="10 11" key="1">
    <citation type="submission" date="2021-03" db="EMBL/GenBank/DDBJ databases">
        <authorList>
            <person name="So Y."/>
        </authorList>
    </citation>
    <scope>NUCLEOTIDE SEQUENCE [LARGE SCALE GENOMIC DNA]</scope>
    <source>
        <strain evidence="10 11">PWR1</strain>
    </source>
</reference>
<organism evidence="10 11">
    <name type="scientific">Roseomonas nitratireducens</name>
    <dbReference type="NCBI Taxonomy" id="2820810"/>
    <lineage>
        <taxon>Bacteria</taxon>
        <taxon>Pseudomonadati</taxon>
        <taxon>Pseudomonadota</taxon>
        <taxon>Alphaproteobacteria</taxon>
        <taxon>Acetobacterales</taxon>
        <taxon>Roseomonadaceae</taxon>
        <taxon>Roseomonas</taxon>
    </lineage>
</organism>
<dbReference type="SUPFAM" id="SSF53448">
    <property type="entry name" value="Nucleotide-diphospho-sugar transferases"/>
    <property type="match status" value="1"/>
</dbReference>
<sequence length="391" mass="42034">MPAALPGIIALLAGLAWLAGVLWFLRHFRAPAVAAEGRVSLLLAVTGRTDGLPPLFAALARQTLRPRRLIAAVESEADPAFAQLRELAPALPFPVEIVVAGLDDRRSQKATNMIAGLRLVDDQDDALVLLDADILPQDRWLSWLATPALNGTAEVVTGYRWHALDGAGPARHLVAWLDRALALGPRFVASGLVWGGSVALSRAAIARMNLEGALARTFSTDGAISRRARALHLRVLTRRAVLVPTPPEGGDREAIAFKRRQLQIVRVYVPRLWWLLGTILAMEAAAVLLLAMALAGDAAALAWLAPVAALGLARAALQDHVTRAVGIREGPGARLAQLLAGAAVPFTAPLVLLLFATSARTRVIRWRHVEYEVRGPDQVRVLRRHRHGATA</sequence>
<evidence type="ECO:0000256" key="2">
    <source>
        <dbReference type="ARBA" id="ARBA00004760"/>
    </source>
</evidence>
<evidence type="ECO:0000256" key="6">
    <source>
        <dbReference type="ARBA" id="ARBA00022692"/>
    </source>
</evidence>
<comment type="pathway">
    <text evidence="3">Sphingolipid metabolism.</text>
</comment>
<dbReference type="Proteomes" id="UP000680815">
    <property type="component" value="Unassembled WGS sequence"/>
</dbReference>
<proteinExistence type="predicted"/>
<dbReference type="PANTHER" id="PTHR12726:SF0">
    <property type="entry name" value="CERAMIDE GLUCOSYLTRANSFERASE"/>
    <property type="match status" value="1"/>
</dbReference>
<keyword evidence="11" id="KW-1185">Reference proteome</keyword>
<dbReference type="InterPro" id="IPR025993">
    <property type="entry name" value="Ceramide_glucosylTrfase"/>
</dbReference>
<evidence type="ECO:0000313" key="10">
    <source>
        <dbReference type="EMBL" id="MBP0462693.1"/>
    </source>
</evidence>
<comment type="subcellular location">
    <subcellularLocation>
        <location evidence="1">Membrane</location>
        <topology evidence="1">Multi-pass membrane protein</topology>
    </subcellularLocation>
</comment>
<comment type="pathway">
    <text evidence="2">Lipid metabolism; sphingolipid metabolism.</text>
</comment>